<evidence type="ECO:0000256" key="4">
    <source>
        <dbReference type="ARBA" id="ARBA00023125"/>
    </source>
</evidence>
<proteinExistence type="inferred from homology"/>
<evidence type="ECO:0000259" key="6">
    <source>
        <dbReference type="Pfam" id="PF04542"/>
    </source>
</evidence>
<dbReference type="InterPro" id="IPR013324">
    <property type="entry name" value="RNA_pol_sigma_r3/r4-like"/>
</dbReference>
<protein>
    <submittedName>
        <fullName evidence="7">Sigma-70 family RNA polymerase sigma factor</fullName>
    </submittedName>
</protein>
<keyword evidence="5" id="KW-0804">Transcription</keyword>
<dbReference type="GO" id="GO:0003677">
    <property type="term" value="F:DNA binding"/>
    <property type="evidence" value="ECO:0007669"/>
    <property type="project" value="UniProtKB-KW"/>
</dbReference>
<name>A0A2T2YDI7_9BACT</name>
<dbReference type="NCBIfam" id="TIGR02937">
    <property type="entry name" value="sigma70-ECF"/>
    <property type="match status" value="1"/>
</dbReference>
<dbReference type="Proteomes" id="UP000240357">
    <property type="component" value="Unassembled WGS sequence"/>
</dbReference>
<accession>A0A2T2YDI7</accession>
<dbReference type="PANTHER" id="PTHR43133">
    <property type="entry name" value="RNA POLYMERASE ECF-TYPE SIGMA FACTO"/>
    <property type="match status" value="1"/>
</dbReference>
<dbReference type="Pfam" id="PF04542">
    <property type="entry name" value="Sigma70_r2"/>
    <property type="match status" value="1"/>
</dbReference>
<dbReference type="InterPro" id="IPR013325">
    <property type="entry name" value="RNA_pol_sigma_r2"/>
</dbReference>
<reference evidence="7 8" key="1">
    <citation type="submission" date="2018-03" db="EMBL/GenBank/DDBJ databases">
        <title>Adhaeribacter sp. HMF7605 Genome sequencing and assembly.</title>
        <authorList>
            <person name="Kang H."/>
            <person name="Kang J."/>
            <person name="Cha I."/>
            <person name="Kim H."/>
            <person name="Joh K."/>
        </authorList>
    </citation>
    <scope>NUCLEOTIDE SEQUENCE [LARGE SCALE GENOMIC DNA]</scope>
    <source>
        <strain evidence="7 8">HMF7605</strain>
    </source>
</reference>
<dbReference type="SUPFAM" id="SSF88659">
    <property type="entry name" value="Sigma3 and sigma4 domains of RNA polymerase sigma factors"/>
    <property type="match status" value="1"/>
</dbReference>
<evidence type="ECO:0000256" key="1">
    <source>
        <dbReference type="ARBA" id="ARBA00010641"/>
    </source>
</evidence>
<organism evidence="7 8">
    <name type="scientific">Adhaeribacter arboris</name>
    <dbReference type="NCBI Taxonomy" id="2072846"/>
    <lineage>
        <taxon>Bacteria</taxon>
        <taxon>Pseudomonadati</taxon>
        <taxon>Bacteroidota</taxon>
        <taxon>Cytophagia</taxon>
        <taxon>Cytophagales</taxon>
        <taxon>Hymenobacteraceae</taxon>
        <taxon>Adhaeribacter</taxon>
    </lineage>
</organism>
<dbReference type="InterPro" id="IPR014284">
    <property type="entry name" value="RNA_pol_sigma-70_dom"/>
</dbReference>
<keyword evidence="4" id="KW-0238">DNA-binding</keyword>
<evidence type="ECO:0000256" key="2">
    <source>
        <dbReference type="ARBA" id="ARBA00023015"/>
    </source>
</evidence>
<dbReference type="EMBL" id="PYFT01000001">
    <property type="protein sequence ID" value="PSR53574.1"/>
    <property type="molecule type" value="Genomic_DNA"/>
</dbReference>
<keyword evidence="8" id="KW-1185">Reference proteome</keyword>
<dbReference type="Gene3D" id="1.10.10.10">
    <property type="entry name" value="Winged helix-like DNA-binding domain superfamily/Winged helix DNA-binding domain"/>
    <property type="match status" value="1"/>
</dbReference>
<evidence type="ECO:0000256" key="5">
    <source>
        <dbReference type="ARBA" id="ARBA00023163"/>
    </source>
</evidence>
<evidence type="ECO:0000313" key="8">
    <source>
        <dbReference type="Proteomes" id="UP000240357"/>
    </source>
</evidence>
<dbReference type="RefSeq" id="WP_106928335.1">
    <property type="nucleotide sequence ID" value="NZ_PYFT01000001.1"/>
</dbReference>
<comment type="similarity">
    <text evidence="1">Belongs to the sigma-70 factor family. ECF subfamily.</text>
</comment>
<dbReference type="Gene3D" id="1.10.1740.10">
    <property type="match status" value="1"/>
</dbReference>
<dbReference type="GO" id="GO:0016987">
    <property type="term" value="F:sigma factor activity"/>
    <property type="evidence" value="ECO:0007669"/>
    <property type="project" value="UniProtKB-KW"/>
</dbReference>
<dbReference type="InterPro" id="IPR039425">
    <property type="entry name" value="RNA_pol_sigma-70-like"/>
</dbReference>
<dbReference type="PANTHER" id="PTHR43133:SF8">
    <property type="entry name" value="RNA POLYMERASE SIGMA FACTOR HI_1459-RELATED"/>
    <property type="match status" value="1"/>
</dbReference>
<gene>
    <name evidence="7" type="ORF">AHMF7605_08555</name>
</gene>
<dbReference type="AlphaFoldDB" id="A0A2T2YDI7"/>
<evidence type="ECO:0000256" key="3">
    <source>
        <dbReference type="ARBA" id="ARBA00023082"/>
    </source>
</evidence>
<dbReference type="InterPro" id="IPR036388">
    <property type="entry name" value="WH-like_DNA-bd_sf"/>
</dbReference>
<sequence length="189" mass="22106">MKHSDQKYIEALLNNNRVLLDELYRKFSGKIKRMILSNNGTEADAADIFNEALLTLYHKASTQNFELSCPLDAFLYIVCKNKWLNELNKRKNKRVILEDDEINLEEDSFKMAEDLILQEQRYKLLTEKVAELGNTCQQLLQLSWSGNSMEEVAQILRVTYGYARKKKSECMARLITLIKQSTQFNSLKW</sequence>
<evidence type="ECO:0000313" key="7">
    <source>
        <dbReference type="EMBL" id="PSR53574.1"/>
    </source>
</evidence>
<dbReference type="SUPFAM" id="SSF88946">
    <property type="entry name" value="Sigma2 domain of RNA polymerase sigma factors"/>
    <property type="match status" value="1"/>
</dbReference>
<keyword evidence="2" id="KW-0805">Transcription regulation</keyword>
<feature type="domain" description="RNA polymerase sigma-70 region 2" evidence="6">
    <location>
        <begin position="23"/>
        <end position="91"/>
    </location>
</feature>
<dbReference type="InterPro" id="IPR007627">
    <property type="entry name" value="RNA_pol_sigma70_r2"/>
</dbReference>
<comment type="caution">
    <text evidence="7">The sequence shown here is derived from an EMBL/GenBank/DDBJ whole genome shotgun (WGS) entry which is preliminary data.</text>
</comment>
<dbReference type="OrthoDB" id="1116697at2"/>
<dbReference type="GO" id="GO:0006352">
    <property type="term" value="P:DNA-templated transcription initiation"/>
    <property type="evidence" value="ECO:0007669"/>
    <property type="project" value="InterPro"/>
</dbReference>
<keyword evidence="3" id="KW-0731">Sigma factor</keyword>